<accession>A0A7I7JMF3</accession>
<dbReference type="Gene3D" id="3.30.530.20">
    <property type="match status" value="1"/>
</dbReference>
<dbReference type="KEGG" id="mnm:MNVM_21480"/>
<dbReference type="CDD" id="cd07821">
    <property type="entry name" value="PYR_PYL_RCAR_like"/>
    <property type="match status" value="1"/>
</dbReference>
<dbReference type="Proteomes" id="UP000466997">
    <property type="component" value="Chromosome"/>
</dbReference>
<reference evidence="1 2" key="1">
    <citation type="journal article" date="2019" name="Emerg. Microbes Infect.">
        <title>Comprehensive subspecies identification of 175 nontuberculous mycobacteria species based on 7547 genomic profiles.</title>
        <authorList>
            <person name="Matsumoto Y."/>
            <person name="Kinjo T."/>
            <person name="Motooka D."/>
            <person name="Nabeya D."/>
            <person name="Jung N."/>
            <person name="Uechi K."/>
            <person name="Horii T."/>
            <person name="Iida T."/>
            <person name="Fujita J."/>
            <person name="Nakamura S."/>
        </authorList>
    </citation>
    <scope>NUCLEOTIDE SEQUENCE [LARGE SCALE GENOMIC DNA]</scope>
    <source>
        <strain evidence="1 2">JCM 6391</strain>
    </source>
</reference>
<proteinExistence type="predicted"/>
<gene>
    <name evidence="1" type="ORF">MNVM_21480</name>
</gene>
<dbReference type="SUPFAM" id="SSF55961">
    <property type="entry name" value="Bet v1-like"/>
    <property type="match status" value="1"/>
</dbReference>
<evidence type="ECO:0008006" key="3">
    <source>
        <dbReference type="Google" id="ProtNLM"/>
    </source>
</evidence>
<organism evidence="1 2">
    <name type="scientific">Mycobacterium novum</name>
    <dbReference type="NCBI Taxonomy" id="2492438"/>
    <lineage>
        <taxon>Bacteria</taxon>
        <taxon>Bacillati</taxon>
        <taxon>Actinomycetota</taxon>
        <taxon>Actinomycetes</taxon>
        <taxon>Mycobacteriales</taxon>
        <taxon>Mycobacteriaceae</taxon>
        <taxon>Mycobacterium</taxon>
    </lineage>
</organism>
<evidence type="ECO:0000313" key="1">
    <source>
        <dbReference type="EMBL" id="BBX13067.1"/>
    </source>
</evidence>
<dbReference type="Pfam" id="PF10604">
    <property type="entry name" value="Polyketide_cyc2"/>
    <property type="match status" value="1"/>
</dbReference>
<dbReference type="AlphaFoldDB" id="A0A7I7JMF3"/>
<dbReference type="EMBL" id="AP022562">
    <property type="protein sequence ID" value="BBX13067.1"/>
    <property type="molecule type" value="Genomic_DNA"/>
</dbReference>
<name>A0A7I7JMF3_9MYCO</name>
<dbReference type="RefSeq" id="WP_083038912.1">
    <property type="nucleotide sequence ID" value="NZ_AP022562.1"/>
</dbReference>
<keyword evidence="2" id="KW-1185">Reference proteome</keyword>
<evidence type="ECO:0000313" key="2">
    <source>
        <dbReference type="Proteomes" id="UP000466997"/>
    </source>
</evidence>
<dbReference type="InterPro" id="IPR019587">
    <property type="entry name" value="Polyketide_cyclase/dehydratase"/>
</dbReference>
<protein>
    <recommendedName>
        <fullName evidence="3">MxaD family protein</fullName>
    </recommendedName>
</protein>
<sequence length="137" mass="14339">MHATATATVAAPASRVWEVLSDYEGMSSWAPGLKITVVRPGAPEPNGVGAQRRIQAVPGMAPLVEEITVFDPDHRLSYRGVSGIPFRNYVGDVVLAPAGSGTQISYTVSADNRLPGVASVLANVLLFGLKRAVKKAG</sequence>
<dbReference type="InterPro" id="IPR023393">
    <property type="entry name" value="START-like_dom_sf"/>
</dbReference>